<dbReference type="PANTHER" id="PTHR33877:SF2">
    <property type="entry name" value="OS07G0170200 PROTEIN"/>
    <property type="match status" value="1"/>
</dbReference>
<gene>
    <name evidence="2" type="ORF">SK069_12685</name>
</gene>
<proteinExistence type="predicted"/>
<dbReference type="InterPro" id="IPR002711">
    <property type="entry name" value="HNH"/>
</dbReference>
<dbReference type="InterPro" id="IPR052892">
    <property type="entry name" value="NA-targeting_endonuclease"/>
</dbReference>
<reference evidence="2 3" key="1">
    <citation type="submission" date="2023-11" db="EMBL/GenBank/DDBJ databases">
        <authorList>
            <person name="Xu M."/>
            <person name="Jiang T."/>
        </authorList>
    </citation>
    <scope>NUCLEOTIDE SEQUENCE [LARGE SCALE GENOMIC DNA]</scope>
    <source>
        <strain evidence="2 3">SD</strain>
    </source>
</reference>
<dbReference type="PANTHER" id="PTHR33877">
    <property type="entry name" value="SLL1193 PROTEIN"/>
    <property type="match status" value="1"/>
</dbReference>
<accession>A0ABU4VKU2</accession>
<dbReference type="GO" id="GO:0004519">
    <property type="term" value="F:endonuclease activity"/>
    <property type="evidence" value="ECO:0007669"/>
    <property type="project" value="UniProtKB-KW"/>
</dbReference>
<sequence length="163" mass="18405">MLVLNATYEPIHVCGVRRATVLLLKEKAEVIEAGLGELRAERTALARPAVIRLRTYAPVPRHGRRRLTRRAVFARDDWSCQYCGSRGDLTVDHVIPRSKGGSSEWENIVACCAPCNRRKADRLPHQARMFPRRSPRPPHPSVFIQVACPRVPDSWHAWLGQAA</sequence>
<organism evidence="2 3">
    <name type="scientific">Patulibacter brassicae</name>
    <dbReference type="NCBI Taxonomy" id="1705717"/>
    <lineage>
        <taxon>Bacteria</taxon>
        <taxon>Bacillati</taxon>
        <taxon>Actinomycetota</taxon>
        <taxon>Thermoleophilia</taxon>
        <taxon>Solirubrobacterales</taxon>
        <taxon>Patulibacteraceae</taxon>
        <taxon>Patulibacter</taxon>
    </lineage>
</organism>
<dbReference type="CDD" id="cd00085">
    <property type="entry name" value="HNHc"/>
    <property type="match status" value="1"/>
</dbReference>
<dbReference type="Gene3D" id="1.10.30.50">
    <property type="match status" value="1"/>
</dbReference>
<keyword evidence="2" id="KW-0378">Hydrolase</keyword>
<protein>
    <submittedName>
        <fullName evidence="2">HNH endonuclease</fullName>
    </submittedName>
</protein>
<dbReference type="Pfam" id="PF01844">
    <property type="entry name" value="HNH"/>
    <property type="match status" value="1"/>
</dbReference>
<evidence type="ECO:0000259" key="1">
    <source>
        <dbReference type="SMART" id="SM00507"/>
    </source>
</evidence>
<evidence type="ECO:0000313" key="2">
    <source>
        <dbReference type="EMBL" id="MDX8152457.1"/>
    </source>
</evidence>
<keyword evidence="3" id="KW-1185">Reference proteome</keyword>
<feature type="domain" description="HNH nuclease" evidence="1">
    <location>
        <begin position="67"/>
        <end position="117"/>
    </location>
</feature>
<keyword evidence="2" id="KW-0540">Nuclease</keyword>
<dbReference type="SMART" id="SM00507">
    <property type="entry name" value="HNHc"/>
    <property type="match status" value="1"/>
</dbReference>
<evidence type="ECO:0000313" key="3">
    <source>
        <dbReference type="Proteomes" id="UP001277761"/>
    </source>
</evidence>
<comment type="caution">
    <text evidence="2">The sequence shown here is derived from an EMBL/GenBank/DDBJ whole genome shotgun (WGS) entry which is preliminary data.</text>
</comment>
<dbReference type="Proteomes" id="UP001277761">
    <property type="component" value="Unassembled WGS sequence"/>
</dbReference>
<dbReference type="InterPro" id="IPR003615">
    <property type="entry name" value="HNH_nuc"/>
</dbReference>
<keyword evidence="2" id="KW-0255">Endonuclease</keyword>
<dbReference type="EMBL" id="JAXAVX010000006">
    <property type="protein sequence ID" value="MDX8152457.1"/>
    <property type="molecule type" value="Genomic_DNA"/>
</dbReference>
<dbReference type="RefSeq" id="WP_319954613.1">
    <property type="nucleotide sequence ID" value="NZ_JAXAVX010000006.1"/>
</dbReference>
<name>A0ABU4VKU2_9ACTN</name>